<dbReference type="EMBL" id="VTPC01090626">
    <property type="protein sequence ID" value="KAF2882343.1"/>
    <property type="molecule type" value="Genomic_DNA"/>
</dbReference>
<gene>
    <name evidence="1" type="ORF">ILUMI_23827</name>
</gene>
<evidence type="ECO:0000313" key="2">
    <source>
        <dbReference type="Proteomes" id="UP000801492"/>
    </source>
</evidence>
<comment type="caution">
    <text evidence="1">The sequence shown here is derived from an EMBL/GenBank/DDBJ whole genome shotgun (WGS) entry which is preliminary data.</text>
</comment>
<dbReference type="AlphaFoldDB" id="A0A8K0G1I1"/>
<evidence type="ECO:0000313" key="1">
    <source>
        <dbReference type="EMBL" id="KAF2882343.1"/>
    </source>
</evidence>
<reference evidence="1" key="1">
    <citation type="submission" date="2019-08" db="EMBL/GenBank/DDBJ databases">
        <title>The genome of the North American firefly Photinus pyralis.</title>
        <authorList>
            <consortium name="Photinus pyralis genome working group"/>
            <person name="Fallon T.R."/>
            <person name="Sander Lower S.E."/>
            <person name="Weng J.-K."/>
        </authorList>
    </citation>
    <scope>NUCLEOTIDE SEQUENCE</scope>
    <source>
        <strain evidence="1">TRF0915ILg1</strain>
        <tissue evidence="1">Whole body</tissue>
    </source>
</reference>
<accession>A0A8K0G1I1</accession>
<sequence length="243" mass="27627">MAKSSSTETNETKKFSSAEVDEAKKFGEFFIDLLDHHRESFSFYLADTAILDWFGRTMRGPKDINAHLTGNSRSSFRHHFNAAQPMHNIGFRDCHVVKHTSQPIEIDRNVLAAVGRNETTPPKRALLGTSHVSMTEIGQGDGMQNNEILESPTKKCKLDYGQGDSSTSQAQIKYLSAEGHIEFRKKSSKKLQSETKWNRPCRFQVAYCGNNFDDCTIYMIIYQGNVKCRRNLLKDFESCEPDD</sequence>
<dbReference type="Proteomes" id="UP000801492">
    <property type="component" value="Unassembled WGS sequence"/>
</dbReference>
<proteinExistence type="predicted"/>
<name>A0A8K0G1I1_IGNLU</name>
<dbReference type="OrthoDB" id="8195095at2759"/>
<keyword evidence="2" id="KW-1185">Reference proteome</keyword>
<protein>
    <submittedName>
        <fullName evidence="1">Uncharacterized protein</fullName>
    </submittedName>
</protein>
<organism evidence="1 2">
    <name type="scientific">Ignelater luminosus</name>
    <name type="common">Cucubano</name>
    <name type="synonym">Pyrophorus luminosus</name>
    <dbReference type="NCBI Taxonomy" id="2038154"/>
    <lineage>
        <taxon>Eukaryota</taxon>
        <taxon>Metazoa</taxon>
        <taxon>Ecdysozoa</taxon>
        <taxon>Arthropoda</taxon>
        <taxon>Hexapoda</taxon>
        <taxon>Insecta</taxon>
        <taxon>Pterygota</taxon>
        <taxon>Neoptera</taxon>
        <taxon>Endopterygota</taxon>
        <taxon>Coleoptera</taxon>
        <taxon>Polyphaga</taxon>
        <taxon>Elateriformia</taxon>
        <taxon>Elateroidea</taxon>
        <taxon>Elateridae</taxon>
        <taxon>Agrypninae</taxon>
        <taxon>Pyrophorini</taxon>
        <taxon>Ignelater</taxon>
    </lineage>
</organism>